<dbReference type="InterPro" id="IPR058982">
    <property type="entry name" value="Beta-barrel_AprE"/>
</dbReference>
<gene>
    <name evidence="13" type="ORF">SMD31_19700</name>
</gene>
<sequence>MSITNKDLWIDPATSEKEGTRLFSHLLLLAIFIVGAVFLVWSNYAVLDVITRGEAKVVPSSQTQVIQSLDGGILEDMKVRDGQTVEKGQPILIIRNDTAVASLAELTQRFYIATAAIARLQAEIDGVKSADDIKFPKDLVEKYPDKVAAEKGQFTVRAAQLRSQQATLNDEVAQRQQEVRAIDTKIKSARSLIGTAQKRLDNLIKLRAAGGAGENEVLEGQQQVQQFQADIENAQAERPAAMAALQAAQSKGMEAVQTYRAQAAQEIAKHQTDLSTVTESMKDAGAKVRRTEVLSPVKGTVKDIKIRTIGGVIQPAQDIMEIVPIEDNLLIEANIRPQDRGFIAPGQPAKVKITAYDFSIYGGLDGTVEDISADAIENEKKELYFRVRLRTTKNSLVGKEGQDLPIIPGMTASVDILTGKKTVLEYLLKPILKAREQAMTER</sequence>
<evidence type="ECO:0000256" key="1">
    <source>
        <dbReference type="ARBA" id="ARBA00004377"/>
    </source>
</evidence>
<dbReference type="EMBL" id="JAXCLX010000004">
    <property type="protein sequence ID" value="MDY0874176.1"/>
    <property type="molecule type" value="Genomic_DNA"/>
</dbReference>
<keyword evidence="5 9" id="KW-0997">Cell inner membrane</keyword>
<keyword evidence="7 9" id="KW-1133">Transmembrane helix</keyword>
<keyword evidence="6 9" id="KW-0812">Transmembrane</keyword>
<dbReference type="RefSeq" id="WP_320502649.1">
    <property type="nucleotide sequence ID" value="NZ_JAXCLX010000004.1"/>
</dbReference>
<accession>A0ABU5E3R6</accession>
<comment type="subcellular location">
    <subcellularLocation>
        <location evidence="1 9">Cell inner membrane</location>
        <topology evidence="1 9">Single-pass membrane protein</topology>
    </subcellularLocation>
</comment>
<keyword evidence="10" id="KW-0175">Coiled coil</keyword>
<evidence type="ECO:0000313" key="14">
    <source>
        <dbReference type="Proteomes" id="UP001271769"/>
    </source>
</evidence>
<comment type="similarity">
    <text evidence="2 9">Belongs to the membrane fusion protein (MFP) (TC 8.A.1) family.</text>
</comment>
<dbReference type="PROSITE" id="PS00543">
    <property type="entry name" value="HLYD_FAMILY"/>
    <property type="match status" value="1"/>
</dbReference>
<evidence type="ECO:0000256" key="2">
    <source>
        <dbReference type="ARBA" id="ARBA00009477"/>
    </source>
</evidence>
<dbReference type="Gene3D" id="1.20.1600.10">
    <property type="entry name" value="Outer membrane efflux proteins (OEP)"/>
    <property type="match status" value="1"/>
</dbReference>
<dbReference type="PRINTS" id="PR01490">
    <property type="entry name" value="RTXTOXIND"/>
</dbReference>
<evidence type="ECO:0000256" key="4">
    <source>
        <dbReference type="ARBA" id="ARBA00022475"/>
    </source>
</evidence>
<evidence type="ECO:0000259" key="11">
    <source>
        <dbReference type="Pfam" id="PF25994"/>
    </source>
</evidence>
<feature type="transmembrane region" description="Helical" evidence="9">
    <location>
        <begin position="26"/>
        <end position="47"/>
    </location>
</feature>
<organism evidence="13 14">
    <name type="scientific">Dongia rigui</name>
    <dbReference type="NCBI Taxonomy" id="940149"/>
    <lineage>
        <taxon>Bacteria</taxon>
        <taxon>Pseudomonadati</taxon>
        <taxon>Pseudomonadota</taxon>
        <taxon>Alphaproteobacteria</taxon>
        <taxon>Rhodospirillales</taxon>
        <taxon>Dongiaceae</taxon>
        <taxon>Dongia</taxon>
    </lineage>
</organism>
<evidence type="ECO:0000256" key="6">
    <source>
        <dbReference type="ARBA" id="ARBA00022692"/>
    </source>
</evidence>
<evidence type="ECO:0000313" key="13">
    <source>
        <dbReference type="EMBL" id="MDY0874176.1"/>
    </source>
</evidence>
<dbReference type="PANTHER" id="PTHR30386:SF26">
    <property type="entry name" value="TRANSPORT PROTEIN COMB"/>
    <property type="match status" value="1"/>
</dbReference>
<keyword evidence="8 9" id="KW-0472">Membrane</keyword>
<keyword evidence="4 9" id="KW-1003">Cell membrane</keyword>
<feature type="coiled-coil region" evidence="10">
    <location>
        <begin position="217"/>
        <end position="251"/>
    </location>
</feature>
<dbReference type="Pfam" id="PF26002">
    <property type="entry name" value="Beta-barrel_AprE"/>
    <property type="match status" value="1"/>
</dbReference>
<protein>
    <recommendedName>
        <fullName evidence="9">Membrane fusion protein (MFP) family protein</fullName>
    </recommendedName>
</protein>
<name>A0ABU5E3R6_9PROT</name>
<reference evidence="13 14" key="1">
    <citation type="journal article" date="2013" name="Antonie Van Leeuwenhoek">
        <title>Dongia rigui sp. nov., isolated from freshwater of a large wetland in Korea.</title>
        <authorList>
            <person name="Baik K.S."/>
            <person name="Hwang Y.M."/>
            <person name="Choi J.S."/>
            <person name="Kwon J."/>
            <person name="Seong C.N."/>
        </authorList>
    </citation>
    <scope>NUCLEOTIDE SEQUENCE [LARGE SCALE GENOMIC DNA]</scope>
    <source>
        <strain evidence="13 14">04SU4-P</strain>
    </source>
</reference>
<evidence type="ECO:0000256" key="5">
    <source>
        <dbReference type="ARBA" id="ARBA00022519"/>
    </source>
</evidence>
<feature type="domain" description="AprE-like beta-barrel" evidence="12">
    <location>
        <begin position="329"/>
        <end position="419"/>
    </location>
</feature>
<proteinExistence type="inferred from homology"/>
<dbReference type="NCBIfam" id="TIGR01843">
    <property type="entry name" value="type_I_hlyD"/>
    <property type="match status" value="1"/>
</dbReference>
<dbReference type="SUPFAM" id="SSF56954">
    <property type="entry name" value="Outer membrane efflux proteins (OEP)"/>
    <property type="match status" value="1"/>
</dbReference>
<evidence type="ECO:0000256" key="3">
    <source>
        <dbReference type="ARBA" id="ARBA00022448"/>
    </source>
</evidence>
<dbReference type="InterPro" id="IPR050739">
    <property type="entry name" value="MFP"/>
</dbReference>
<dbReference type="Pfam" id="PF25994">
    <property type="entry name" value="HH_AprE"/>
    <property type="match status" value="1"/>
</dbReference>
<evidence type="ECO:0000256" key="7">
    <source>
        <dbReference type="ARBA" id="ARBA00022989"/>
    </source>
</evidence>
<keyword evidence="14" id="KW-1185">Reference proteome</keyword>
<dbReference type="PANTHER" id="PTHR30386">
    <property type="entry name" value="MEMBRANE FUSION SUBUNIT OF EMRAB-TOLC MULTIDRUG EFFLUX PUMP"/>
    <property type="match status" value="1"/>
</dbReference>
<evidence type="ECO:0000256" key="10">
    <source>
        <dbReference type="SAM" id="Coils"/>
    </source>
</evidence>
<evidence type="ECO:0000256" key="9">
    <source>
        <dbReference type="RuleBase" id="RU365093"/>
    </source>
</evidence>
<dbReference type="InterPro" id="IPR006144">
    <property type="entry name" value="Secretion_HlyD_CS"/>
</dbReference>
<feature type="domain" description="AprE-like long alpha-helical hairpin" evidence="11">
    <location>
        <begin position="101"/>
        <end position="284"/>
    </location>
</feature>
<dbReference type="Proteomes" id="UP001271769">
    <property type="component" value="Unassembled WGS sequence"/>
</dbReference>
<dbReference type="Gene3D" id="2.40.30.170">
    <property type="match status" value="1"/>
</dbReference>
<evidence type="ECO:0000259" key="12">
    <source>
        <dbReference type="Pfam" id="PF26002"/>
    </source>
</evidence>
<dbReference type="InterPro" id="IPR058781">
    <property type="entry name" value="HH_AprE-like"/>
</dbReference>
<comment type="caution">
    <text evidence="13">The sequence shown here is derived from an EMBL/GenBank/DDBJ whole genome shotgun (WGS) entry which is preliminary data.</text>
</comment>
<dbReference type="InterPro" id="IPR010129">
    <property type="entry name" value="T1SS_HlyD"/>
</dbReference>
<evidence type="ECO:0000256" key="8">
    <source>
        <dbReference type="ARBA" id="ARBA00023136"/>
    </source>
</evidence>
<keyword evidence="3 9" id="KW-0813">Transport</keyword>